<dbReference type="PANTHER" id="PTHR13693">
    <property type="entry name" value="CLASS II AMINOTRANSFERASE/8-AMINO-7-OXONONANOATE SYNTHASE"/>
    <property type="match status" value="1"/>
</dbReference>
<dbReference type="InterPro" id="IPR015422">
    <property type="entry name" value="PyrdxlP-dep_Trfase_small"/>
</dbReference>
<keyword evidence="4 5" id="KW-0663">Pyridoxal phosphate</keyword>
<dbReference type="InterPro" id="IPR015421">
    <property type="entry name" value="PyrdxlP-dep_Trfase_major"/>
</dbReference>
<evidence type="ECO:0000313" key="8">
    <source>
        <dbReference type="Proteomes" id="UP000799767"/>
    </source>
</evidence>
<dbReference type="EMBL" id="MU001634">
    <property type="protein sequence ID" value="KAF2483938.1"/>
    <property type="molecule type" value="Genomic_DNA"/>
</dbReference>
<evidence type="ECO:0000313" key="7">
    <source>
        <dbReference type="EMBL" id="KAF2483938.1"/>
    </source>
</evidence>
<dbReference type="InterPro" id="IPR050087">
    <property type="entry name" value="AON_synthase_class-II"/>
</dbReference>
<dbReference type="GO" id="GO:0016740">
    <property type="term" value="F:transferase activity"/>
    <property type="evidence" value="ECO:0007669"/>
    <property type="project" value="UniProtKB-KW"/>
</dbReference>
<dbReference type="SUPFAM" id="SSF53383">
    <property type="entry name" value="PLP-dependent transferases"/>
    <property type="match status" value="1"/>
</dbReference>
<evidence type="ECO:0000256" key="2">
    <source>
        <dbReference type="ARBA" id="ARBA00010008"/>
    </source>
</evidence>
<dbReference type="Proteomes" id="UP000799767">
    <property type="component" value="Unassembled WGS sequence"/>
</dbReference>
<dbReference type="GeneID" id="54479223"/>
<dbReference type="GO" id="GO:0009102">
    <property type="term" value="P:biotin biosynthetic process"/>
    <property type="evidence" value="ECO:0007669"/>
    <property type="project" value="TreeGrafter"/>
</dbReference>
<dbReference type="InterPro" id="IPR015424">
    <property type="entry name" value="PyrdxlP-dep_Trfase"/>
</dbReference>
<dbReference type="InterPro" id="IPR004839">
    <property type="entry name" value="Aminotransferase_I/II_large"/>
</dbReference>
<dbReference type="GO" id="GO:0030170">
    <property type="term" value="F:pyridoxal phosphate binding"/>
    <property type="evidence" value="ECO:0007669"/>
    <property type="project" value="InterPro"/>
</dbReference>
<comment type="cofactor">
    <cofactor evidence="1 5">
        <name>pyridoxal 5'-phosphate</name>
        <dbReference type="ChEBI" id="CHEBI:597326"/>
    </cofactor>
</comment>
<sequence length="430" mass="47097">MGLQDPIGVRTALERRREKSTIRQLSTNPASSVDFSSNDFLSLATSPELRRRFLRGLANCSKERLETGPLTTHLGSGGSRLLDGNSSYAEALETEIAAFHNAPCGLLCNSGFDANVSIFSCLPQPGDIIAFDELIHASVHDGMRLSRAGKRISFPHNDLNRLEEILRQCLADDADLQAGRKNVFIAVEAVYSMDGDVAPLAEIVAMLSALLPLGVGHLIVDEAHSTGIFGSQGRGLVCELGLEDKVTVRLHTFGKAMACGGAILLCSPTLRHYFLNFARPLIYTTFMPYPSLAAIHASYSLLQDGHAEPLVAHLQMLIAYLQDSLIQLVASLRLPPEMRHLLRVPRTRSTSAISYVMSSQPKTLAAYCRSKGYVVRAIVPPTVPAGTERLRICLHAGNTVEQIDGFLRAIHSWIDEQRREAEPEYVKARM</sequence>
<dbReference type="Pfam" id="PF00155">
    <property type="entry name" value="Aminotran_1_2"/>
    <property type="match status" value="1"/>
</dbReference>
<dbReference type="InterPro" id="IPR001917">
    <property type="entry name" value="Aminotrans_II_pyridoxalP_BS"/>
</dbReference>
<dbReference type="PROSITE" id="PS00599">
    <property type="entry name" value="AA_TRANSFER_CLASS_2"/>
    <property type="match status" value="1"/>
</dbReference>
<dbReference type="PANTHER" id="PTHR13693:SF77">
    <property type="entry name" value="8-AMINO-7-OXONONANOATE SYNTHASE"/>
    <property type="match status" value="1"/>
</dbReference>
<proteinExistence type="inferred from homology"/>
<evidence type="ECO:0000256" key="3">
    <source>
        <dbReference type="ARBA" id="ARBA00022679"/>
    </source>
</evidence>
<evidence type="ECO:0000259" key="6">
    <source>
        <dbReference type="Pfam" id="PF00155"/>
    </source>
</evidence>
<dbReference type="AlphaFoldDB" id="A0A6A6PUY7"/>
<feature type="domain" description="Aminotransferase class I/classII large" evidence="6">
    <location>
        <begin position="34"/>
        <end position="410"/>
    </location>
</feature>
<dbReference type="OrthoDB" id="2382073at2759"/>
<reference evidence="7" key="1">
    <citation type="journal article" date="2020" name="Stud. Mycol.">
        <title>101 Dothideomycetes genomes: a test case for predicting lifestyles and emergence of pathogens.</title>
        <authorList>
            <person name="Haridas S."/>
            <person name="Albert R."/>
            <person name="Binder M."/>
            <person name="Bloem J."/>
            <person name="Labutti K."/>
            <person name="Salamov A."/>
            <person name="Andreopoulos B."/>
            <person name="Baker S."/>
            <person name="Barry K."/>
            <person name="Bills G."/>
            <person name="Bluhm B."/>
            <person name="Cannon C."/>
            <person name="Castanera R."/>
            <person name="Culley D."/>
            <person name="Daum C."/>
            <person name="Ezra D."/>
            <person name="Gonzalez J."/>
            <person name="Henrissat B."/>
            <person name="Kuo A."/>
            <person name="Liang C."/>
            <person name="Lipzen A."/>
            <person name="Lutzoni F."/>
            <person name="Magnuson J."/>
            <person name="Mondo S."/>
            <person name="Nolan M."/>
            <person name="Ohm R."/>
            <person name="Pangilinan J."/>
            <person name="Park H.-J."/>
            <person name="Ramirez L."/>
            <person name="Alfaro M."/>
            <person name="Sun H."/>
            <person name="Tritt A."/>
            <person name="Yoshinaga Y."/>
            <person name="Zwiers L.-H."/>
            <person name="Turgeon B."/>
            <person name="Goodwin S."/>
            <person name="Spatafora J."/>
            <person name="Crous P."/>
            <person name="Grigoriev I."/>
        </authorList>
    </citation>
    <scope>NUCLEOTIDE SEQUENCE</scope>
    <source>
        <strain evidence="7">CBS 113389</strain>
    </source>
</reference>
<accession>A0A6A6PUY7</accession>
<name>A0A6A6PUY7_9PEZI</name>
<evidence type="ECO:0000256" key="4">
    <source>
        <dbReference type="ARBA" id="ARBA00022898"/>
    </source>
</evidence>
<keyword evidence="3 7" id="KW-0808">Transferase</keyword>
<evidence type="ECO:0000256" key="1">
    <source>
        <dbReference type="ARBA" id="ARBA00001933"/>
    </source>
</evidence>
<comment type="similarity">
    <text evidence="2">Belongs to the class-II pyridoxal-phosphate-dependent aminotransferase family. BioF subfamily.</text>
</comment>
<protein>
    <submittedName>
        <fullName evidence="7">Pyridoxal phosphate-dependent transferase</fullName>
    </submittedName>
</protein>
<evidence type="ECO:0000256" key="5">
    <source>
        <dbReference type="RuleBase" id="RU003693"/>
    </source>
</evidence>
<organism evidence="7 8">
    <name type="scientific">Neohortaea acidophila</name>
    <dbReference type="NCBI Taxonomy" id="245834"/>
    <lineage>
        <taxon>Eukaryota</taxon>
        <taxon>Fungi</taxon>
        <taxon>Dikarya</taxon>
        <taxon>Ascomycota</taxon>
        <taxon>Pezizomycotina</taxon>
        <taxon>Dothideomycetes</taxon>
        <taxon>Dothideomycetidae</taxon>
        <taxon>Mycosphaerellales</taxon>
        <taxon>Teratosphaeriaceae</taxon>
        <taxon>Neohortaea</taxon>
    </lineage>
</organism>
<keyword evidence="8" id="KW-1185">Reference proteome</keyword>
<dbReference type="RefSeq" id="XP_033590508.1">
    <property type="nucleotide sequence ID" value="XM_033738221.1"/>
</dbReference>
<dbReference type="Gene3D" id="3.40.640.10">
    <property type="entry name" value="Type I PLP-dependent aspartate aminotransferase-like (Major domain)"/>
    <property type="match status" value="1"/>
</dbReference>
<dbReference type="Gene3D" id="3.90.1150.10">
    <property type="entry name" value="Aspartate Aminotransferase, domain 1"/>
    <property type="match status" value="1"/>
</dbReference>
<gene>
    <name evidence="7" type="ORF">BDY17DRAFT_352564</name>
</gene>